<comment type="caution">
    <text evidence="1">The sequence shown here is derived from an EMBL/GenBank/DDBJ whole genome shotgun (WGS) entry which is preliminary data.</text>
</comment>
<name>A0A9N8WMD0_9GLOM</name>
<dbReference type="Proteomes" id="UP000789759">
    <property type="component" value="Unassembled WGS sequence"/>
</dbReference>
<keyword evidence="2" id="KW-1185">Reference proteome</keyword>
<gene>
    <name evidence="1" type="ORF">CPELLU_LOCUS1907</name>
</gene>
<evidence type="ECO:0000313" key="2">
    <source>
        <dbReference type="Proteomes" id="UP000789759"/>
    </source>
</evidence>
<reference evidence="1" key="1">
    <citation type="submission" date="2021-06" db="EMBL/GenBank/DDBJ databases">
        <authorList>
            <person name="Kallberg Y."/>
            <person name="Tangrot J."/>
            <person name="Rosling A."/>
        </authorList>
    </citation>
    <scope>NUCLEOTIDE SEQUENCE</scope>
    <source>
        <strain evidence="1">FL966</strain>
    </source>
</reference>
<sequence length="172" mass="19784">MITKKRRKSKNTLVFEKEAEKLSAHKVFGISVDNPYATWRYFNVVGLGIDADTSDTSSDTTDSSHSMNIDTVERNPVHIASTDKNNQPIQSSRLKETELMQLPSSKLKETELIPLQSSKVDETRFTASDKILININEESLPPKPFSFVYESKIFSDLWQIDWKKYLEMDFED</sequence>
<dbReference type="EMBL" id="CAJVQA010000759">
    <property type="protein sequence ID" value="CAG8489427.1"/>
    <property type="molecule type" value="Genomic_DNA"/>
</dbReference>
<organism evidence="1 2">
    <name type="scientific">Cetraspora pellucida</name>
    <dbReference type="NCBI Taxonomy" id="1433469"/>
    <lineage>
        <taxon>Eukaryota</taxon>
        <taxon>Fungi</taxon>
        <taxon>Fungi incertae sedis</taxon>
        <taxon>Mucoromycota</taxon>
        <taxon>Glomeromycotina</taxon>
        <taxon>Glomeromycetes</taxon>
        <taxon>Diversisporales</taxon>
        <taxon>Gigasporaceae</taxon>
        <taxon>Cetraspora</taxon>
    </lineage>
</organism>
<accession>A0A9N8WMD0</accession>
<protein>
    <submittedName>
        <fullName evidence="1">21232_t:CDS:1</fullName>
    </submittedName>
</protein>
<evidence type="ECO:0000313" key="1">
    <source>
        <dbReference type="EMBL" id="CAG8489427.1"/>
    </source>
</evidence>
<dbReference type="OrthoDB" id="2419991at2759"/>
<dbReference type="AlphaFoldDB" id="A0A9N8WMD0"/>
<proteinExistence type="predicted"/>